<dbReference type="Pfam" id="PF00561">
    <property type="entry name" value="Abhydrolase_1"/>
    <property type="match status" value="1"/>
</dbReference>
<dbReference type="SUPFAM" id="SSF53474">
    <property type="entry name" value="alpha/beta-Hydrolases"/>
    <property type="match status" value="1"/>
</dbReference>
<dbReference type="GO" id="GO:0016787">
    <property type="term" value="F:hydrolase activity"/>
    <property type="evidence" value="ECO:0007669"/>
    <property type="project" value="UniProtKB-KW"/>
</dbReference>
<reference evidence="2" key="1">
    <citation type="submission" date="2006-06" db="EMBL/GenBank/DDBJ databases">
        <title>Complete sequence of chromosome of Mycobacterium sp. MCS.</title>
        <authorList>
            <consortium name="US DOE Joint Genome Institute"/>
            <person name="Copeland A."/>
            <person name="Lucas S."/>
            <person name="Lapidus A."/>
            <person name="Barry K."/>
            <person name="Detter J.C."/>
            <person name="Glavina del Rio T."/>
            <person name="Hammon N."/>
            <person name="Israni S."/>
            <person name="Dalin E."/>
            <person name="Tice H."/>
            <person name="Pitluck S."/>
            <person name="Martinez M."/>
            <person name="Schmutz J."/>
            <person name="Larimer F."/>
            <person name="Land M."/>
            <person name="Hauser L."/>
            <person name="Kyrpides N."/>
            <person name="Kim E."/>
            <person name="Miller C.D."/>
            <person name="Hughes J.E."/>
            <person name="Anderson A.J."/>
            <person name="Sims R.C."/>
            <person name="Richardson P."/>
        </authorList>
    </citation>
    <scope>NUCLEOTIDE SEQUENCE [LARGE SCALE GENOMIC DNA]</scope>
    <source>
        <strain evidence="2">MCS</strain>
    </source>
</reference>
<protein>
    <submittedName>
        <fullName evidence="2">Alpha/beta hydrolase fold protein</fullName>
    </submittedName>
</protein>
<dbReference type="InterPro" id="IPR020802">
    <property type="entry name" value="TesA-like"/>
</dbReference>
<evidence type="ECO:0000259" key="1">
    <source>
        <dbReference type="SMART" id="SM00824"/>
    </source>
</evidence>
<dbReference type="InterPro" id="IPR000073">
    <property type="entry name" value="AB_hydrolase_1"/>
</dbReference>
<sequence length="306" mass="33073">MRSLRKIGRELAATARSPTVSYAGRSRRVRPVDFDLDLPSGRVHARSWGADDAPILLCVHGISANLTAFTYLADRLAGPDRRVVAFDLRGRGRSEITPPGSYGLDSHARDVLAVADALGADAVDLTGWSLGALIAMRVARDDGTRVRSVSLIDHIGPAQRAALAPVRAGFARLDAAVPDPAAYLDSVRAAGIVDPWTPFWDEHHAYELAEQPDGTWRPTTSRAAAEEDLFQRWPTDWTDHWRALTMPAVAVRAMRPLNGAVLIGDEAVADLRATNPAVRVVETPDSNHFTCIVDPVTAEAVGSVLR</sequence>
<name>A0A5Q5BKK0_MYCSS</name>
<dbReference type="PANTHER" id="PTHR43433">
    <property type="entry name" value="HYDROLASE, ALPHA/BETA FOLD FAMILY PROTEIN"/>
    <property type="match status" value="1"/>
</dbReference>
<evidence type="ECO:0000313" key="2">
    <source>
        <dbReference type="EMBL" id="ABG08805.1"/>
    </source>
</evidence>
<keyword evidence="2" id="KW-0378">Hydrolase</keyword>
<dbReference type="EMBL" id="CP000384">
    <property type="protein sequence ID" value="ABG08805.1"/>
    <property type="molecule type" value="Genomic_DNA"/>
</dbReference>
<organism evidence="2">
    <name type="scientific">Mycobacterium sp. (strain MCS)</name>
    <dbReference type="NCBI Taxonomy" id="164756"/>
    <lineage>
        <taxon>Bacteria</taxon>
        <taxon>Bacillati</taxon>
        <taxon>Actinomycetota</taxon>
        <taxon>Actinomycetes</taxon>
        <taxon>Mycobacteriales</taxon>
        <taxon>Mycobacteriaceae</taxon>
        <taxon>Mycobacterium</taxon>
    </lineage>
</organism>
<gene>
    <name evidence="2" type="ordered locus">Mmcs_2698</name>
</gene>
<dbReference type="InterPro" id="IPR029058">
    <property type="entry name" value="AB_hydrolase_fold"/>
</dbReference>
<dbReference type="KEGG" id="mmc:Mmcs_2698"/>
<dbReference type="SMART" id="SM00824">
    <property type="entry name" value="PKS_TE"/>
    <property type="match status" value="1"/>
</dbReference>
<dbReference type="PANTHER" id="PTHR43433:SF1">
    <property type="entry name" value="BLL5160 PROTEIN"/>
    <property type="match status" value="1"/>
</dbReference>
<accession>A0A5Q5BKK0</accession>
<proteinExistence type="predicted"/>
<dbReference type="InterPro" id="IPR050471">
    <property type="entry name" value="AB_hydrolase"/>
</dbReference>
<feature type="domain" description="Thioesterase TesA-like" evidence="1">
    <location>
        <begin position="57"/>
        <end position="305"/>
    </location>
</feature>
<dbReference type="Gene3D" id="3.40.50.1820">
    <property type="entry name" value="alpha/beta hydrolase"/>
    <property type="match status" value="1"/>
</dbReference>
<dbReference type="AlphaFoldDB" id="A0A5Q5BKK0"/>